<evidence type="ECO:0000313" key="2">
    <source>
        <dbReference type="Proteomes" id="UP001165064"/>
    </source>
</evidence>
<organism evidence="1 2">
    <name type="scientific">Ambrosiozyma monospora</name>
    <name type="common">Yeast</name>
    <name type="synonym">Endomycopsis monosporus</name>
    <dbReference type="NCBI Taxonomy" id="43982"/>
    <lineage>
        <taxon>Eukaryota</taxon>
        <taxon>Fungi</taxon>
        <taxon>Dikarya</taxon>
        <taxon>Ascomycota</taxon>
        <taxon>Saccharomycotina</taxon>
        <taxon>Pichiomycetes</taxon>
        <taxon>Pichiales</taxon>
        <taxon>Pichiaceae</taxon>
        <taxon>Ambrosiozyma</taxon>
    </lineage>
</organism>
<evidence type="ECO:0000313" key="1">
    <source>
        <dbReference type="EMBL" id="GME78238.1"/>
    </source>
</evidence>
<reference evidence="1" key="1">
    <citation type="submission" date="2023-04" db="EMBL/GenBank/DDBJ databases">
        <title>Ambrosiozyma monospora NBRC 10751.</title>
        <authorList>
            <person name="Ichikawa N."/>
            <person name="Sato H."/>
            <person name="Tonouchi N."/>
        </authorList>
    </citation>
    <scope>NUCLEOTIDE SEQUENCE</scope>
    <source>
        <strain evidence="1">NBRC 10751</strain>
    </source>
</reference>
<dbReference type="EMBL" id="BSXS01002112">
    <property type="protein sequence ID" value="GME78238.1"/>
    <property type="molecule type" value="Genomic_DNA"/>
</dbReference>
<dbReference type="Proteomes" id="UP001165064">
    <property type="component" value="Unassembled WGS sequence"/>
</dbReference>
<comment type="caution">
    <text evidence="1">The sequence shown here is derived from an EMBL/GenBank/DDBJ whole genome shotgun (WGS) entry which is preliminary data.</text>
</comment>
<keyword evidence="2" id="KW-1185">Reference proteome</keyword>
<gene>
    <name evidence="1" type="ORF">Amon02_000335700</name>
</gene>
<name>A0ACB5T0N0_AMBMO</name>
<protein>
    <submittedName>
        <fullName evidence="1">Unnamed protein product</fullName>
    </submittedName>
</protein>
<sequence>MARKFVKGNRLEQAVECYDELLAAYQEHNFDLSGLSFCHGELCKVFKSLETVGRIEPSYFMVHCLGYGFPEETRGKVYIFEGDAFEHITSIHHRLVRMYPGAKIVKTEEEAKRLAVNPPFGKHLFIKTVVPYKNKAESKQLSFMTQQYLERKDLNTFVSTRRLPGSSNI</sequence>
<proteinExistence type="predicted"/>
<accession>A0ACB5T0N0</accession>